<organism evidence="1 2">
    <name type="scientific">Salinithrix halophila</name>
    <dbReference type="NCBI Taxonomy" id="1485204"/>
    <lineage>
        <taxon>Bacteria</taxon>
        <taxon>Bacillati</taxon>
        <taxon>Bacillota</taxon>
        <taxon>Bacilli</taxon>
        <taxon>Bacillales</taxon>
        <taxon>Thermoactinomycetaceae</taxon>
        <taxon>Salinithrix</taxon>
    </lineage>
</organism>
<dbReference type="EMBL" id="JBHSAP010000015">
    <property type="protein sequence ID" value="MFC4077385.1"/>
    <property type="molecule type" value="Genomic_DNA"/>
</dbReference>
<gene>
    <name evidence="1" type="ORF">ACFOUO_11295</name>
</gene>
<proteinExistence type="predicted"/>
<name>A0ABV8JG87_9BACL</name>
<dbReference type="Proteomes" id="UP001595843">
    <property type="component" value="Unassembled WGS sequence"/>
</dbReference>
<accession>A0ABV8JG87</accession>
<evidence type="ECO:0000313" key="2">
    <source>
        <dbReference type="Proteomes" id="UP001595843"/>
    </source>
</evidence>
<evidence type="ECO:0000313" key="1">
    <source>
        <dbReference type="EMBL" id="MFC4077385.1"/>
    </source>
</evidence>
<keyword evidence="2" id="KW-1185">Reference proteome</keyword>
<sequence>MNLTKDQMEKLKDLNSDTSVSSFGEIVTHDVEKGYSEKNKNAEKTKIKQETNFQALADNRKRINRTTSYPYNAIAQLEI</sequence>
<reference evidence="2" key="1">
    <citation type="journal article" date="2019" name="Int. J. Syst. Evol. Microbiol.">
        <title>The Global Catalogue of Microorganisms (GCM) 10K type strain sequencing project: providing services to taxonomists for standard genome sequencing and annotation.</title>
        <authorList>
            <consortium name="The Broad Institute Genomics Platform"/>
            <consortium name="The Broad Institute Genome Sequencing Center for Infectious Disease"/>
            <person name="Wu L."/>
            <person name="Ma J."/>
        </authorList>
    </citation>
    <scope>NUCLEOTIDE SEQUENCE [LARGE SCALE GENOMIC DNA]</scope>
    <source>
        <strain evidence="2">IBRC-M 10813</strain>
    </source>
</reference>
<comment type="caution">
    <text evidence="1">The sequence shown here is derived from an EMBL/GenBank/DDBJ whole genome shotgun (WGS) entry which is preliminary data.</text>
</comment>
<protein>
    <submittedName>
        <fullName evidence="1">Uncharacterized protein</fullName>
    </submittedName>
</protein>